<dbReference type="PROSITE" id="PS51000">
    <property type="entry name" value="HTH_DEOR_2"/>
    <property type="match status" value="1"/>
</dbReference>
<proteinExistence type="predicted"/>
<gene>
    <name evidence="5" type="ORF">TEK04_09355</name>
</gene>
<dbReference type="InterPro" id="IPR036388">
    <property type="entry name" value="WH-like_DNA-bd_sf"/>
</dbReference>
<dbReference type="InterPro" id="IPR001034">
    <property type="entry name" value="DeoR_HTH"/>
</dbReference>
<dbReference type="RefSeq" id="WP_336404065.1">
    <property type="nucleotide sequence ID" value="NZ_JBAPLU010000007.1"/>
</dbReference>
<evidence type="ECO:0000256" key="2">
    <source>
        <dbReference type="ARBA" id="ARBA00023125"/>
    </source>
</evidence>
<dbReference type="Gene3D" id="1.10.10.10">
    <property type="entry name" value="Winged helix-like DNA-binding domain superfamily/Winged helix DNA-binding domain"/>
    <property type="match status" value="1"/>
</dbReference>
<dbReference type="InterPro" id="IPR026881">
    <property type="entry name" value="WYL_dom"/>
</dbReference>
<dbReference type="PANTHER" id="PTHR34580">
    <property type="match status" value="1"/>
</dbReference>
<evidence type="ECO:0000259" key="4">
    <source>
        <dbReference type="PROSITE" id="PS51000"/>
    </source>
</evidence>
<comment type="caution">
    <text evidence="5">The sequence shown here is derived from an EMBL/GenBank/DDBJ whole genome shotgun (WGS) entry which is preliminary data.</text>
</comment>
<dbReference type="InterPro" id="IPR013196">
    <property type="entry name" value="HTH_11"/>
</dbReference>
<reference evidence="5 6" key="1">
    <citation type="submission" date="2024-03" db="EMBL/GenBank/DDBJ databases">
        <title>Draft genome sequence of Klenkia sp. LSe6-5.</title>
        <authorList>
            <person name="Duangmal K."/>
            <person name="Chantavorakit T."/>
        </authorList>
    </citation>
    <scope>NUCLEOTIDE SEQUENCE [LARGE SCALE GENOMIC DNA]</scope>
    <source>
        <strain evidence="5 6">LSe6-5</strain>
    </source>
</reference>
<dbReference type="InterPro" id="IPR028349">
    <property type="entry name" value="PafC-like"/>
</dbReference>
<evidence type="ECO:0000256" key="3">
    <source>
        <dbReference type="ARBA" id="ARBA00023163"/>
    </source>
</evidence>
<dbReference type="EMBL" id="JBAPLU010000007">
    <property type="protein sequence ID" value="MEI4271928.1"/>
    <property type="molecule type" value="Genomic_DNA"/>
</dbReference>
<dbReference type="PANTHER" id="PTHR34580:SF1">
    <property type="entry name" value="PROTEIN PAFC"/>
    <property type="match status" value="1"/>
</dbReference>
<evidence type="ECO:0000256" key="1">
    <source>
        <dbReference type="ARBA" id="ARBA00023015"/>
    </source>
</evidence>
<dbReference type="Pfam" id="PF13280">
    <property type="entry name" value="WYL"/>
    <property type="match status" value="1"/>
</dbReference>
<dbReference type="PROSITE" id="PS52050">
    <property type="entry name" value="WYL"/>
    <property type="match status" value="1"/>
</dbReference>
<name>A0ABU8DTD7_9ACTN</name>
<keyword evidence="3" id="KW-0804">Transcription</keyword>
<accession>A0ABU8DTD7</accession>
<dbReference type="InterPro" id="IPR051534">
    <property type="entry name" value="CBASS_pafABC_assoc_protein"/>
</dbReference>
<dbReference type="Proteomes" id="UP001361570">
    <property type="component" value="Unassembled WGS sequence"/>
</dbReference>
<keyword evidence="2" id="KW-0238">DNA-binding</keyword>
<dbReference type="Pfam" id="PF08279">
    <property type="entry name" value="HTH_11"/>
    <property type="match status" value="1"/>
</dbReference>
<sequence>MRADRLIAVLLLLQRRGTVTAGQVASELEISPRTARRDLEALALAGVPVYSTAGRGGGWSLVGGARTDLTGLTEGEARALFLGTAVGDTPAARAGLRKLLAALPAQWRADAERAADAVLVDAASWGADPAPEPPSLPVLLRAVVDGEQVELDYRSRGAASTRPADPLGLVNKDGRWYLLAGTAAGERTFRLDRVVDVRPTGAPARRPEGFDLRRAWAGRRGEFEQQRVVERTRAVVDPAVLPRLRALLAHRLAEVGEPGDDGRVPVVVLGPVPEVVALELAGFGARVEFADPAARAQLARLAAELHSLYGSAPAAG</sequence>
<organism evidence="5 6">
    <name type="scientific">Klenkia sesuvii</name>
    <dbReference type="NCBI Taxonomy" id="3103137"/>
    <lineage>
        <taxon>Bacteria</taxon>
        <taxon>Bacillati</taxon>
        <taxon>Actinomycetota</taxon>
        <taxon>Actinomycetes</taxon>
        <taxon>Geodermatophilales</taxon>
        <taxon>Geodermatophilaceae</taxon>
        <taxon>Klenkia</taxon>
    </lineage>
</organism>
<dbReference type="PIRSF" id="PIRSF016838">
    <property type="entry name" value="PafC"/>
    <property type="match status" value="1"/>
</dbReference>
<dbReference type="PROSITE" id="PS00894">
    <property type="entry name" value="HTH_DEOR_1"/>
    <property type="match status" value="1"/>
</dbReference>
<keyword evidence="6" id="KW-1185">Reference proteome</keyword>
<dbReference type="SUPFAM" id="SSF46785">
    <property type="entry name" value="Winged helix' DNA-binding domain"/>
    <property type="match status" value="1"/>
</dbReference>
<feature type="domain" description="HTH deoR-type" evidence="4">
    <location>
        <begin position="2"/>
        <end position="67"/>
    </location>
</feature>
<dbReference type="InterPro" id="IPR036390">
    <property type="entry name" value="WH_DNA-bd_sf"/>
</dbReference>
<evidence type="ECO:0000313" key="5">
    <source>
        <dbReference type="EMBL" id="MEI4271928.1"/>
    </source>
</evidence>
<evidence type="ECO:0000313" key="6">
    <source>
        <dbReference type="Proteomes" id="UP001361570"/>
    </source>
</evidence>
<protein>
    <submittedName>
        <fullName evidence="5">WYL domain-containing protein</fullName>
    </submittedName>
</protein>
<dbReference type="InterPro" id="IPR018356">
    <property type="entry name" value="Tscrpt_reg_HTH_DeoR_CS"/>
</dbReference>
<keyword evidence="1" id="KW-0805">Transcription regulation</keyword>